<evidence type="ECO:0000259" key="1">
    <source>
        <dbReference type="PROSITE" id="PS51831"/>
    </source>
</evidence>
<gene>
    <name evidence="2" type="ORF">DSLASN_24180</name>
</gene>
<dbReference type="Pfam" id="PF01966">
    <property type="entry name" value="HD"/>
    <property type="match status" value="1"/>
</dbReference>
<organism evidence="2 3">
    <name type="scientific">Desulfoluna limicola</name>
    <dbReference type="NCBI Taxonomy" id="2810562"/>
    <lineage>
        <taxon>Bacteria</taxon>
        <taxon>Pseudomonadati</taxon>
        <taxon>Thermodesulfobacteriota</taxon>
        <taxon>Desulfobacteria</taxon>
        <taxon>Desulfobacterales</taxon>
        <taxon>Desulfolunaceae</taxon>
        <taxon>Desulfoluna</taxon>
    </lineage>
</organism>
<dbReference type="InterPro" id="IPR006675">
    <property type="entry name" value="HDIG_dom"/>
</dbReference>
<keyword evidence="3" id="KW-1185">Reference proteome</keyword>
<sequence>MEELKQWFAGYTARFISGEEEGDRNIILKQQHTRRVCRESLFLAHRLGLDPMQTAIAETAALFHDIGRFEQYRRFNTFVDTQSMDHARLGHETIEEEQCLAQLPPEDQDLIKRVVLYHNRAFLPENETDECLFYSRLLRDADKLDIWYVVTSYYAELGKKRNKTLELDLPDTPGISEKVYASLMKRQVVLKKDLQNLNDFKLLQMGWVFDLNFTPSIGRLADKGYLRLIKHTLPGEARIDRVYETITQYMEEKTQNN</sequence>
<dbReference type="RefSeq" id="WP_236893070.1">
    <property type="nucleotide sequence ID" value="NZ_AP024488.1"/>
</dbReference>
<dbReference type="InterPro" id="IPR003607">
    <property type="entry name" value="HD/PDEase_dom"/>
</dbReference>
<accession>A0ABN6F5J1</accession>
<dbReference type="CDD" id="cd00077">
    <property type="entry name" value="HDc"/>
    <property type="match status" value="1"/>
</dbReference>
<feature type="domain" description="HD" evidence="1">
    <location>
        <begin position="29"/>
        <end position="147"/>
    </location>
</feature>
<evidence type="ECO:0000313" key="3">
    <source>
        <dbReference type="Proteomes" id="UP001320148"/>
    </source>
</evidence>
<dbReference type="SUPFAM" id="SSF109604">
    <property type="entry name" value="HD-domain/PDEase-like"/>
    <property type="match status" value="1"/>
</dbReference>
<dbReference type="NCBIfam" id="TIGR00277">
    <property type="entry name" value="HDIG"/>
    <property type="match status" value="1"/>
</dbReference>
<dbReference type="PROSITE" id="PS51831">
    <property type="entry name" value="HD"/>
    <property type="match status" value="1"/>
</dbReference>
<dbReference type="EMBL" id="AP024488">
    <property type="protein sequence ID" value="BCS96786.1"/>
    <property type="molecule type" value="Genomic_DNA"/>
</dbReference>
<dbReference type="Proteomes" id="UP001320148">
    <property type="component" value="Chromosome"/>
</dbReference>
<evidence type="ECO:0000313" key="2">
    <source>
        <dbReference type="EMBL" id="BCS96786.1"/>
    </source>
</evidence>
<reference evidence="2 3" key="1">
    <citation type="submission" date="2021-02" db="EMBL/GenBank/DDBJ databases">
        <title>Complete genome of Desulfoluna sp. strain ASN36.</title>
        <authorList>
            <person name="Takahashi A."/>
            <person name="Kojima H."/>
            <person name="Fukui M."/>
        </authorList>
    </citation>
    <scope>NUCLEOTIDE SEQUENCE [LARGE SCALE GENOMIC DNA]</scope>
    <source>
        <strain evidence="2 3">ASN36</strain>
    </source>
</reference>
<protein>
    <submittedName>
        <fullName evidence="2">Metal-dependent phosphohydrolase</fullName>
    </submittedName>
</protein>
<dbReference type="Gene3D" id="1.10.3210.10">
    <property type="entry name" value="Hypothetical protein af1432"/>
    <property type="match status" value="1"/>
</dbReference>
<dbReference type="InterPro" id="IPR006674">
    <property type="entry name" value="HD_domain"/>
</dbReference>
<name>A0ABN6F5J1_9BACT</name>
<proteinExistence type="predicted"/>